<keyword evidence="1" id="KW-0812">Transmembrane</keyword>
<reference evidence="2" key="1">
    <citation type="journal article" date="2023" name="bioRxiv">
        <title>Scaffold-level genome assemblies of two parasitoid biocontrol wasps reveal the parthenogenesis mechanism and an associated novel virus.</title>
        <authorList>
            <person name="Inwood S."/>
            <person name="Skelly J."/>
            <person name="Guhlin J."/>
            <person name="Harrop T."/>
            <person name="Goldson S."/>
            <person name="Dearden P."/>
        </authorList>
    </citation>
    <scope>NUCLEOTIDE SEQUENCE</scope>
    <source>
        <strain evidence="2">Lincoln</strain>
        <tissue evidence="2">Whole body</tissue>
    </source>
</reference>
<name>A0AA39G6M0_MICHY</name>
<dbReference type="PANTHER" id="PTHR47113">
    <property type="entry name" value="LD09343P"/>
    <property type="match status" value="1"/>
</dbReference>
<dbReference type="InterPro" id="IPR004344">
    <property type="entry name" value="TTL/TTLL_fam"/>
</dbReference>
<keyword evidence="3" id="KW-1185">Reference proteome</keyword>
<dbReference type="PANTHER" id="PTHR47113:SF1">
    <property type="entry name" value="LD09343P"/>
    <property type="match status" value="1"/>
</dbReference>
<dbReference type="AlphaFoldDB" id="A0AA39G6M0"/>
<accession>A0AA39G6M0</accession>
<comment type="caution">
    <text evidence="2">The sequence shown here is derived from an EMBL/GenBank/DDBJ whole genome shotgun (WGS) entry which is preliminary data.</text>
</comment>
<evidence type="ECO:0000256" key="1">
    <source>
        <dbReference type="SAM" id="Phobius"/>
    </source>
</evidence>
<keyword evidence="1" id="KW-0472">Membrane</keyword>
<evidence type="ECO:0000313" key="3">
    <source>
        <dbReference type="Proteomes" id="UP001168972"/>
    </source>
</evidence>
<dbReference type="InterPro" id="IPR053317">
    <property type="entry name" value="Tubulin_polyglutamylase"/>
</dbReference>
<feature type="transmembrane region" description="Helical" evidence="1">
    <location>
        <begin position="30"/>
        <end position="51"/>
    </location>
</feature>
<dbReference type="Gene3D" id="3.30.470.20">
    <property type="entry name" value="ATP-grasp fold, B domain"/>
    <property type="match status" value="1"/>
</dbReference>
<reference evidence="2" key="2">
    <citation type="submission" date="2023-03" db="EMBL/GenBank/DDBJ databases">
        <authorList>
            <person name="Inwood S.N."/>
            <person name="Skelly J.G."/>
            <person name="Guhlin J."/>
            <person name="Harrop T.W.R."/>
            <person name="Goldson S.G."/>
            <person name="Dearden P.K."/>
        </authorList>
    </citation>
    <scope>NUCLEOTIDE SEQUENCE</scope>
    <source>
        <strain evidence="2">Lincoln</strain>
        <tissue evidence="2">Whole body</tissue>
    </source>
</reference>
<evidence type="ECO:0000313" key="2">
    <source>
        <dbReference type="EMBL" id="KAK0182482.1"/>
    </source>
</evidence>
<dbReference type="EMBL" id="JAQQBR010000001">
    <property type="protein sequence ID" value="KAK0182482.1"/>
    <property type="molecule type" value="Genomic_DNA"/>
</dbReference>
<dbReference type="Pfam" id="PF03133">
    <property type="entry name" value="TTL"/>
    <property type="match status" value="1"/>
</dbReference>
<protein>
    <submittedName>
        <fullName evidence="2">Uncharacterized protein</fullName>
    </submittedName>
</protein>
<keyword evidence="1" id="KW-1133">Transmembrane helix</keyword>
<proteinExistence type="predicted"/>
<sequence length="503" mass="59213">MSSDKVPSNLKCSAISNLVLNTQIKMIWNIFIYFVLLPVLLYGFCSLSLHFHSEYINTELSLLLNKTKPVYWIYNKGRDEHHLKHVSGVLTRLGYRRGNNESDWDLLWAHDYPFRTLANDLKNLKHYQKINHIPGCGFITNKVDLSTTDAPYIPASFKIPEDKENLLDYITANPQKKFVQKSNSHRGITIKNPHDINFNERETFVQEYIERPYLVDGYKFDIGVYTVITSIDPLRIYIYKGDVLFRFCPHKYYPFHPDDLDKYVVGDDYLPIWNVPSLQKYYTTMGFSMKDTFDAYVTSKGEDSNKVWDNIYEAIRLIVLKKEKFIADILKQYSQKRNFFELVRFDFVLDEDLNVFVMEANMSPNLSSAHYPPNRLLYEQVIFNLFALIGIGQRVDPQFRKEKNSDNRKIEVADKNLVVLPSMCSTCTDCFRVECLLCKICFTDEMRLILTQSYIEHQNKMDYKRIFPPVITKNMTLKDYSLKNQLLVRWYQGKCEIDSSWCN</sequence>
<dbReference type="SUPFAM" id="SSF56059">
    <property type="entry name" value="Glutathione synthetase ATP-binding domain-like"/>
    <property type="match status" value="1"/>
</dbReference>
<organism evidence="2 3">
    <name type="scientific">Microctonus hyperodae</name>
    <name type="common">Parasitoid wasp</name>
    <dbReference type="NCBI Taxonomy" id="165561"/>
    <lineage>
        <taxon>Eukaryota</taxon>
        <taxon>Metazoa</taxon>
        <taxon>Ecdysozoa</taxon>
        <taxon>Arthropoda</taxon>
        <taxon>Hexapoda</taxon>
        <taxon>Insecta</taxon>
        <taxon>Pterygota</taxon>
        <taxon>Neoptera</taxon>
        <taxon>Endopterygota</taxon>
        <taxon>Hymenoptera</taxon>
        <taxon>Apocrita</taxon>
        <taxon>Ichneumonoidea</taxon>
        <taxon>Braconidae</taxon>
        <taxon>Euphorinae</taxon>
        <taxon>Microctonus</taxon>
    </lineage>
</organism>
<dbReference type="Proteomes" id="UP001168972">
    <property type="component" value="Unassembled WGS sequence"/>
</dbReference>
<gene>
    <name evidence="2" type="ORF">PV327_000621</name>
</gene>
<dbReference type="PROSITE" id="PS51221">
    <property type="entry name" value="TTL"/>
    <property type="match status" value="1"/>
</dbReference>